<gene>
    <name evidence="2" type="ORF">RBH19_06005</name>
</gene>
<feature type="domain" description="AAA+ ATPase" evidence="1">
    <location>
        <begin position="4"/>
        <end position="168"/>
    </location>
</feature>
<protein>
    <submittedName>
        <fullName evidence="2">ParA family protein</fullName>
    </submittedName>
</protein>
<dbReference type="CDD" id="cd02042">
    <property type="entry name" value="ParAB_family"/>
    <property type="match status" value="1"/>
</dbReference>
<dbReference type="PANTHER" id="PTHR13696">
    <property type="entry name" value="P-LOOP CONTAINING NUCLEOSIDE TRIPHOSPHATE HYDROLASE"/>
    <property type="match status" value="1"/>
</dbReference>
<dbReference type="Pfam" id="PF13614">
    <property type="entry name" value="AAA_31"/>
    <property type="match status" value="1"/>
</dbReference>
<reference evidence="2 3" key="1">
    <citation type="submission" date="2023-08" db="EMBL/GenBank/DDBJ databases">
        <title>Whole-genome sequencing of halo(alkali)philic microorganisms from hypersaline lakes.</title>
        <authorList>
            <person name="Sorokin D.Y."/>
            <person name="Abbas B."/>
            <person name="Merkel A.Y."/>
        </authorList>
    </citation>
    <scope>NUCLEOTIDE SEQUENCE [LARGE SCALE GENOMIC DNA]</scope>
    <source>
        <strain evidence="2 3">AB-CW4</strain>
    </source>
</reference>
<dbReference type="Gene3D" id="3.40.50.300">
    <property type="entry name" value="P-loop containing nucleotide triphosphate hydrolases"/>
    <property type="match status" value="1"/>
</dbReference>
<dbReference type="InterPro" id="IPR003593">
    <property type="entry name" value="AAA+_ATPase"/>
</dbReference>
<name>A0ABU0W5W4_9GAMM</name>
<dbReference type="SMART" id="SM00382">
    <property type="entry name" value="AAA"/>
    <property type="match status" value="1"/>
</dbReference>
<dbReference type="SUPFAM" id="SSF52540">
    <property type="entry name" value="P-loop containing nucleoside triphosphate hydrolases"/>
    <property type="match status" value="1"/>
</dbReference>
<dbReference type="InterPro" id="IPR027417">
    <property type="entry name" value="P-loop_NTPase"/>
</dbReference>
<evidence type="ECO:0000313" key="3">
    <source>
        <dbReference type="Proteomes" id="UP001239019"/>
    </source>
</evidence>
<proteinExistence type="predicted"/>
<accession>A0ABU0W5W4</accession>
<dbReference type="InterPro" id="IPR050678">
    <property type="entry name" value="DNA_Partitioning_ATPase"/>
</dbReference>
<evidence type="ECO:0000259" key="1">
    <source>
        <dbReference type="SMART" id="SM00382"/>
    </source>
</evidence>
<dbReference type="PANTHER" id="PTHR13696:SF52">
    <property type="entry name" value="PARA FAMILY PROTEIN CT_582"/>
    <property type="match status" value="1"/>
</dbReference>
<dbReference type="EMBL" id="JAVDDT010000003">
    <property type="protein sequence ID" value="MDQ2069417.1"/>
    <property type="molecule type" value="Genomic_DNA"/>
</dbReference>
<comment type="caution">
    <text evidence="2">The sequence shown here is derived from an EMBL/GenBank/DDBJ whole genome shotgun (WGS) entry which is preliminary data.</text>
</comment>
<dbReference type="Proteomes" id="UP001239019">
    <property type="component" value="Unassembled WGS sequence"/>
</dbReference>
<sequence>MDIRPRTIAITNRKGGSGKTTTAVNVAAELTARDARVLIIDLDPQNHVAIGLGLQEDVRIGSHCVFAGKESQLSQAIHSTPTGVDVIPADPAFDGSHPGGDWHRLRRALCHPAFEPYDVIILDTPPSMDSILMNALMASGSVLVPLIPHHLAAAGVRALSRLFMRASLSGGHQPNLLGILPVMVDRRVRLQRSVLDELAAEFGATRILRGIRSDIRLAEAFGEGRPVRDVAPRSRGSMDYFLVAEALVRGAGLPNLEHGCVDVYPKSQALQGGLQ</sequence>
<dbReference type="RefSeq" id="WP_306727918.1">
    <property type="nucleotide sequence ID" value="NZ_JAVDDT010000003.1"/>
</dbReference>
<organism evidence="2 3">
    <name type="scientific">Natronospira bacteriovora</name>
    <dbReference type="NCBI Taxonomy" id="3069753"/>
    <lineage>
        <taxon>Bacteria</taxon>
        <taxon>Pseudomonadati</taxon>
        <taxon>Pseudomonadota</taxon>
        <taxon>Gammaproteobacteria</taxon>
        <taxon>Natronospirales</taxon>
        <taxon>Natronospiraceae</taxon>
        <taxon>Natronospira</taxon>
    </lineage>
</organism>
<dbReference type="InterPro" id="IPR025669">
    <property type="entry name" value="AAA_dom"/>
</dbReference>
<evidence type="ECO:0000313" key="2">
    <source>
        <dbReference type="EMBL" id="MDQ2069417.1"/>
    </source>
</evidence>
<keyword evidence="3" id="KW-1185">Reference proteome</keyword>